<organism evidence="1 2">
    <name type="scientific">Heyndrickxia coagulans</name>
    <name type="common">Weizmannia coagulans</name>
    <dbReference type="NCBI Taxonomy" id="1398"/>
    <lineage>
        <taxon>Bacteria</taxon>
        <taxon>Bacillati</taxon>
        <taxon>Bacillota</taxon>
        <taxon>Bacilli</taxon>
        <taxon>Bacillales</taxon>
        <taxon>Bacillaceae</taxon>
        <taxon>Heyndrickxia</taxon>
    </lineage>
</organism>
<evidence type="ECO:0000313" key="2">
    <source>
        <dbReference type="Proteomes" id="UP000032024"/>
    </source>
</evidence>
<protein>
    <submittedName>
        <fullName evidence="1">Uncharacterized protein</fullName>
    </submittedName>
</protein>
<dbReference type="Proteomes" id="UP000032024">
    <property type="component" value="Chromosome"/>
</dbReference>
<proteinExistence type="predicted"/>
<gene>
    <name evidence="1" type="ORF">SB48_HM08orf01133</name>
</gene>
<dbReference type="EMBL" id="CP010525">
    <property type="protein sequence ID" value="AJO21536.1"/>
    <property type="molecule type" value="Genomic_DNA"/>
</dbReference>
<sequence length="39" mass="4504">MLPKAMSIPIVIDFGTKNLSSYYMVFSTFMHMCTHAVKY</sequence>
<name>A0AAN0WAP7_HEYCO</name>
<accession>A0AAN0WAP7</accession>
<evidence type="ECO:0000313" key="1">
    <source>
        <dbReference type="EMBL" id="AJO21536.1"/>
    </source>
</evidence>
<dbReference type="AlphaFoldDB" id="A0AAN0WAP7"/>
<reference evidence="2" key="1">
    <citation type="submission" date="2015-01" db="EMBL/GenBank/DDBJ databases">
        <title>Comparative genome analysis of Bacillus coagulans HM-08, Clostridium butyricum HM-68, Bacillus subtilis HM-66 and Bacillus paralicheniformis BL-09.</title>
        <authorList>
            <person name="Zhang H."/>
        </authorList>
    </citation>
    <scope>NUCLEOTIDE SEQUENCE [LARGE SCALE GENOMIC DNA]</scope>
    <source>
        <strain evidence="2">HM-08</strain>
    </source>
</reference>
<keyword evidence="2" id="KW-1185">Reference proteome</keyword>